<sequence>MKEEYIRRVGRLLSLPGKQKREVLRDLEEIFASGAEHGETEQGIIQRLGTPEEYAAGVELSLAKPRPGGKLAGLMLSCVACVVCFGLFWAAQRPWVPQDTIGFAQGSTSIQVESAVDLSPVLLVLGVAALTLAVFFLWKLIRGRGE</sequence>
<keyword evidence="1" id="KW-1133">Transmembrane helix</keyword>
<feature type="transmembrane region" description="Helical" evidence="1">
    <location>
        <begin position="71"/>
        <end position="91"/>
    </location>
</feature>
<dbReference type="EMBL" id="DWXZ01000236">
    <property type="protein sequence ID" value="HJB38596.1"/>
    <property type="molecule type" value="Genomic_DNA"/>
</dbReference>
<dbReference type="Pfam" id="PF22564">
    <property type="entry name" value="HAAS"/>
    <property type="match status" value="1"/>
</dbReference>
<gene>
    <name evidence="2" type="ORF">H9942_11120</name>
</gene>
<feature type="transmembrane region" description="Helical" evidence="1">
    <location>
        <begin position="121"/>
        <end position="141"/>
    </location>
</feature>
<dbReference type="Proteomes" id="UP000824214">
    <property type="component" value="Unassembled WGS sequence"/>
</dbReference>
<proteinExistence type="predicted"/>
<protein>
    <submittedName>
        <fullName evidence="2">DUF1700 domain-containing protein</fullName>
    </submittedName>
</protein>
<reference evidence="2" key="1">
    <citation type="journal article" date="2021" name="PeerJ">
        <title>Extensive microbial diversity within the chicken gut microbiome revealed by metagenomics and culture.</title>
        <authorList>
            <person name="Gilroy R."/>
            <person name="Ravi A."/>
            <person name="Getino M."/>
            <person name="Pursley I."/>
            <person name="Horton D.L."/>
            <person name="Alikhan N.F."/>
            <person name="Baker D."/>
            <person name="Gharbi K."/>
            <person name="Hall N."/>
            <person name="Watson M."/>
            <person name="Adriaenssens E.M."/>
            <person name="Foster-Nyarko E."/>
            <person name="Jarju S."/>
            <person name="Secka A."/>
            <person name="Antonio M."/>
            <person name="Oren A."/>
            <person name="Chaudhuri R.R."/>
            <person name="La Ragione R."/>
            <person name="Hildebrand F."/>
            <person name="Pallen M.J."/>
        </authorList>
    </citation>
    <scope>NUCLEOTIDE SEQUENCE</scope>
    <source>
        <strain evidence="2">ChiBcolR8-3208</strain>
    </source>
</reference>
<keyword evidence="1" id="KW-0472">Membrane</keyword>
<accession>A0A9D2M0M6</accession>
<comment type="caution">
    <text evidence="2">The sequence shown here is derived from an EMBL/GenBank/DDBJ whole genome shotgun (WGS) entry which is preliminary data.</text>
</comment>
<organism evidence="2 3">
    <name type="scientific">Candidatus Acutalibacter ornithocaccae</name>
    <dbReference type="NCBI Taxonomy" id="2838416"/>
    <lineage>
        <taxon>Bacteria</taxon>
        <taxon>Bacillati</taxon>
        <taxon>Bacillota</taxon>
        <taxon>Clostridia</taxon>
        <taxon>Eubacteriales</taxon>
        <taxon>Acutalibacteraceae</taxon>
        <taxon>Acutalibacter</taxon>
    </lineage>
</organism>
<keyword evidence="1" id="KW-0812">Transmembrane</keyword>
<dbReference type="AlphaFoldDB" id="A0A9D2M0M6"/>
<evidence type="ECO:0000313" key="2">
    <source>
        <dbReference type="EMBL" id="HJB38596.1"/>
    </source>
</evidence>
<reference evidence="2" key="2">
    <citation type="submission" date="2021-04" db="EMBL/GenBank/DDBJ databases">
        <authorList>
            <person name="Gilroy R."/>
        </authorList>
    </citation>
    <scope>NUCLEOTIDE SEQUENCE</scope>
    <source>
        <strain evidence="2">ChiBcolR8-3208</strain>
    </source>
</reference>
<evidence type="ECO:0000256" key="1">
    <source>
        <dbReference type="SAM" id="Phobius"/>
    </source>
</evidence>
<evidence type="ECO:0000313" key="3">
    <source>
        <dbReference type="Proteomes" id="UP000824214"/>
    </source>
</evidence>
<name>A0A9D2M0M6_9FIRM</name>